<accession>A0A8J8T393</accession>
<dbReference type="Proteomes" id="UP000785679">
    <property type="component" value="Unassembled WGS sequence"/>
</dbReference>
<gene>
    <name evidence="2" type="ORF">FGO68_gene3561</name>
</gene>
<name>A0A8J8T393_HALGN</name>
<dbReference type="EMBL" id="RRYP01008305">
    <property type="protein sequence ID" value="TNV79863.1"/>
    <property type="molecule type" value="Genomic_DNA"/>
</dbReference>
<comment type="caution">
    <text evidence="2">The sequence shown here is derived from an EMBL/GenBank/DDBJ whole genome shotgun (WGS) entry which is preliminary data.</text>
</comment>
<sequence>MSFNGQAIQKRHRHSDSQQSDKENVRPVIQKQAFPYQVLKLSQTNEKLRSVSDNSRVLQKLLPQITTIIPSISQKEFPETPRSLVPIPLLIETKQK</sequence>
<protein>
    <submittedName>
        <fullName evidence="2">Uncharacterized protein</fullName>
    </submittedName>
</protein>
<keyword evidence="3" id="KW-1185">Reference proteome</keyword>
<feature type="region of interest" description="Disordered" evidence="1">
    <location>
        <begin position="1"/>
        <end position="27"/>
    </location>
</feature>
<reference evidence="2" key="1">
    <citation type="submission" date="2019-06" db="EMBL/GenBank/DDBJ databases">
        <authorList>
            <person name="Zheng W."/>
        </authorList>
    </citation>
    <scope>NUCLEOTIDE SEQUENCE</scope>
    <source>
        <strain evidence="2">QDHG01</strain>
    </source>
</reference>
<dbReference type="AlphaFoldDB" id="A0A8J8T393"/>
<evidence type="ECO:0000313" key="2">
    <source>
        <dbReference type="EMBL" id="TNV79863.1"/>
    </source>
</evidence>
<evidence type="ECO:0000313" key="3">
    <source>
        <dbReference type="Proteomes" id="UP000785679"/>
    </source>
</evidence>
<feature type="compositionally biased region" description="Basic and acidic residues" evidence="1">
    <location>
        <begin position="15"/>
        <end position="25"/>
    </location>
</feature>
<proteinExistence type="predicted"/>
<organism evidence="2 3">
    <name type="scientific">Halteria grandinella</name>
    <dbReference type="NCBI Taxonomy" id="5974"/>
    <lineage>
        <taxon>Eukaryota</taxon>
        <taxon>Sar</taxon>
        <taxon>Alveolata</taxon>
        <taxon>Ciliophora</taxon>
        <taxon>Intramacronucleata</taxon>
        <taxon>Spirotrichea</taxon>
        <taxon>Stichotrichia</taxon>
        <taxon>Sporadotrichida</taxon>
        <taxon>Halteriidae</taxon>
        <taxon>Halteria</taxon>
    </lineage>
</organism>
<evidence type="ECO:0000256" key="1">
    <source>
        <dbReference type="SAM" id="MobiDB-lite"/>
    </source>
</evidence>